<dbReference type="EMBL" id="CP018191">
    <property type="protein sequence ID" value="APH55059.1"/>
    <property type="molecule type" value="Genomic_DNA"/>
</dbReference>
<sequence>MKKRNFEEAKTRAELMLRDRVKFIEIPDDINILDDQFIQGDGFWIFFMNKNITLHPEDWFLKQFSAYIVGETGGGGYMRDLRKNPIELQKALDGLAIAYRSNTDK</sequence>
<organism evidence="1 2">
    <name type="scientific">Granulibacter bethesdensis</name>
    <dbReference type="NCBI Taxonomy" id="364410"/>
    <lineage>
        <taxon>Bacteria</taxon>
        <taxon>Pseudomonadati</taxon>
        <taxon>Pseudomonadota</taxon>
        <taxon>Alphaproteobacteria</taxon>
        <taxon>Acetobacterales</taxon>
        <taxon>Acetobacteraceae</taxon>
        <taxon>Granulibacter</taxon>
    </lineage>
</organism>
<proteinExistence type="predicted"/>
<gene>
    <name evidence="1" type="ORF">GbCGDNIH9_8320</name>
</gene>
<dbReference type="AlphaFoldDB" id="A0AAC9KBT7"/>
<protein>
    <submittedName>
        <fullName evidence="1">Hemolysin</fullName>
    </submittedName>
</protein>
<name>A0AAC9KBT7_9PROT</name>
<dbReference type="Proteomes" id="UP000182373">
    <property type="component" value="Chromosome"/>
</dbReference>
<evidence type="ECO:0000313" key="2">
    <source>
        <dbReference type="Proteomes" id="UP000182373"/>
    </source>
</evidence>
<evidence type="ECO:0000313" key="1">
    <source>
        <dbReference type="EMBL" id="APH55059.1"/>
    </source>
</evidence>
<reference evidence="2" key="1">
    <citation type="submission" date="2016-11" db="EMBL/GenBank/DDBJ databases">
        <title>Comparative genomic and phenotypic analysis of Granulibacter bethesdensis clinical isolates from patients with chronic granulomatous disease.</title>
        <authorList>
            <person name="Zarember K.A."/>
            <person name="Porcella S.F."/>
            <person name="Chu J."/>
            <person name="Ding L."/>
            <person name="Dahlstrom E."/>
            <person name="Barbian K."/>
            <person name="Martens C."/>
            <person name="Sykora L."/>
            <person name="Kramer S."/>
            <person name="Pettinato A.M."/>
            <person name="Hong H."/>
            <person name="Wald G."/>
            <person name="Berg L.J."/>
            <person name="Rogge L.S."/>
            <person name="Greenberg D.E."/>
            <person name="Falcone E.L."/>
            <person name="Neves J.F."/>
            <person name="Simoes M.J."/>
            <person name="Casal M."/>
            <person name="Rodriguez-Lopez F.C."/>
            <person name="Zelazny A."/>
            <person name="Gallin J.I."/>
            <person name="Holland S.M."/>
        </authorList>
    </citation>
    <scope>NUCLEOTIDE SEQUENCE [LARGE SCALE GENOMIC DNA]</scope>
    <source>
        <strain evidence="2">NIH9.1</strain>
    </source>
</reference>
<dbReference type="RefSeq" id="WP_072572936.1">
    <property type="nucleotide sequence ID" value="NZ_CP018191.1"/>
</dbReference>
<accession>A0AAC9KBT7</accession>